<organism evidence="1 2">
    <name type="scientific">Citrus sinensis</name>
    <name type="common">Sweet orange</name>
    <name type="synonym">Citrus aurantium var. sinensis</name>
    <dbReference type="NCBI Taxonomy" id="2711"/>
    <lineage>
        <taxon>Eukaryota</taxon>
        <taxon>Viridiplantae</taxon>
        <taxon>Streptophyta</taxon>
        <taxon>Embryophyta</taxon>
        <taxon>Tracheophyta</taxon>
        <taxon>Spermatophyta</taxon>
        <taxon>Magnoliopsida</taxon>
        <taxon>eudicotyledons</taxon>
        <taxon>Gunneridae</taxon>
        <taxon>Pentapetalae</taxon>
        <taxon>rosids</taxon>
        <taxon>malvids</taxon>
        <taxon>Sapindales</taxon>
        <taxon>Rutaceae</taxon>
        <taxon>Aurantioideae</taxon>
        <taxon>Citrus</taxon>
    </lineage>
</organism>
<comment type="caution">
    <text evidence="1">The sequence shown here is derived from an EMBL/GenBank/DDBJ whole genome shotgun (WGS) entry which is preliminary data.</text>
</comment>
<proteinExistence type="predicted"/>
<dbReference type="EMBL" id="CM039178">
    <property type="protein sequence ID" value="KAH9679143.1"/>
    <property type="molecule type" value="Genomic_DNA"/>
</dbReference>
<sequence>MVESFFPIEKLLEKLGSFAYEELLLFSGVKNDLQKLKETLTAVKSVVLDAEEKQIHNYRLSVWLEKLKDACYDAEDVLDEFEVEDLRRQVMKQRSIGRKFRNFFGSSNPIAFRFRIGHQIKKIRERFDEIAKLKGEFNLTERLDDHRRVVHKERVGATEAFVPASDIIGRDKDREKIIELLMQASPGESETLSVIPIVGIGGLGKTALAQLVFNDQRVEEHFELKIWIRVSEDFGQRQIMKKIMELITGQNQGDLHTHQLQRILRDRLNSKRYLLVMDDVWNEDPEAWRKLKSLLLGGANGSKILVTTRSRKVASIMGRRGGTTGYNLQGLPFEDCLSLFMECAFQEERDKHPNLAKIGEGIVKKCGGIPLAVRTLGSVLCGKTDKRDWEFVRDNEIWQLEQMDIGILRALRLSYDQLPPHLKQCVAYCSIFPKGYQFYGDSLVQFWMAHGLLQSHNKKEELEDIGLRYLKELLSRFFFQDLSFGMLGMETFSFKMHDLMHDLALLVAKDEFLVVNSDCQSIPKSVRHLSFAANASRNNFSSLLSDLGRVRTIFFSTDDDEKTSQSFVESCISKSQFLRVLDLSGSAIEVCPREMGNLKHTRYLDLSKNYKIKKLPKSICELQSLQTLNLAGCLELEELPKDIRYLVNLRLLALTTKQKSLQESGIRSLGSLRCLSISSCWNLEHLFEEIDQLTVLRTLSIESCPRLISLPPAIKYLSSLENQYLASCESLDLNLNMEMEGEGSHHDRKNTRPHLRRVFIKEITQLLELPQWLLQGSTDTLQNLLILGCPNFMALPESLRNFEALEGLVIGNCPKLSSLPEDMHHLTTLKSLAIAGCPALSERCKPPTGKTSHKDAKDSTNWLFKAYYGNRMFMGYCCVACEVVATAVQQGSPLSFLVALSLFAWAQSSKRLMSYSGFFVDPENKIVSTEKSLWDAYIKLMMFCGSPPRVPTFSSVQAYLLRVADEITKLLQLISCFSREGIRLILVKGFFLVFISVCAFLQSRSFVALRSIMATPQ</sequence>
<gene>
    <name evidence="1" type="ORF">KPL71_025997</name>
</gene>
<keyword evidence="2" id="KW-1185">Reference proteome</keyword>
<dbReference type="Proteomes" id="UP000829398">
    <property type="component" value="Chromosome 9"/>
</dbReference>
<protein>
    <submittedName>
        <fullName evidence="1">Uncharacterized protein</fullName>
    </submittedName>
</protein>
<evidence type="ECO:0000313" key="2">
    <source>
        <dbReference type="Proteomes" id="UP000829398"/>
    </source>
</evidence>
<name>A0ACB8HWF6_CITSI</name>
<evidence type="ECO:0000313" key="1">
    <source>
        <dbReference type="EMBL" id="KAH9679143.1"/>
    </source>
</evidence>
<reference evidence="2" key="1">
    <citation type="journal article" date="2023" name="Hortic. Res.">
        <title>A chromosome-level phased genome enabling allele-level studies in sweet orange: a case study on citrus Huanglongbing tolerance.</title>
        <authorList>
            <person name="Wu B."/>
            <person name="Yu Q."/>
            <person name="Deng Z."/>
            <person name="Duan Y."/>
            <person name="Luo F."/>
            <person name="Gmitter F. Jr."/>
        </authorList>
    </citation>
    <scope>NUCLEOTIDE SEQUENCE [LARGE SCALE GENOMIC DNA]</scope>
    <source>
        <strain evidence="2">cv. Valencia</strain>
    </source>
</reference>
<accession>A0ACB8HWF6</accession>